<protein>
    <submittedName>
        <fullName evidence="3">Serrate RNA effector molecule homolog</fullName>
    </submittedName>
</protein>
<feature type="compositionally biased region" description="Basic and acidic residues" evidence="1">
    <location>
        <begin position="82"/>
        <end position="94"/>
    </location>
</feature>
<dbReference type="Proteomes" id="UP000515204">
    <property type="component" value="Unplaced"/>
</dbReference>
<accession>A0A6P3YBC3</accession>
<reference evidence="3" key="1">
    <citation type="submission" date="2025-08" db="UniProtKB">
        <authorList>
            <consortium name="RefSeq"/>
        </authorList>
    </citation>
    <scope>IDENTIFICATION</scope>
</reference>
<dbReference type="GeneID" id="106751746"/>
<evidence type="ECO:0000256" key="1">
    <source>
        <dbReference type="SAM" id="MobiDB-lite"/>
    </source>
</evidence>
<dbReference type="KEGG" id="dqu:106751746"/>
<dbReference type="RefSeq" id="XP_014488285.1">
    <property type="nucleotide sequence ID" value="XM_014632799.1"/>
</dbReference>
<evidence type="ECO:0000313" key="2">
    <source>
        <dbReference type="Proteomes" id="UP000515204"/>
    </source>
</evidence>
<evidence type="ECO:0000313" key="3">
    <source>
        <dbReference type="RefSeq" id="XP_014488285.1"/>
    </source>
</evidence>
<feature type="compositionally biased region" description="Basic and acidic residues" evidence="1">
    <location>
        <begin position="8"/>
        <end position="68"/>
    </location>
</feature>
<feature type="region of interest" description="Disordered" evidence="1">
    <location>
        <begin position="1"/>
        <end position="116"/>
    </location>
</feature>
<organism evidence="2 3">
    <name type="scientific">Dinoponera quadriceps</name>
    <name type="common">South American ant</name>
    <dbReference type="NCBI Taxonomy" id="609295"/>
    <lineage>
        <taxon>Eukaryota</taxon>
        <taxon>Metazoa</taxon>
        <taxon>Ecdysozoa</taxon>
        <taxon>Arthropoda</taxon>
        <taxon>Hexapoda</taxon>
        <taxon>Insecta</taxon>
        <taxon>Pterygota</taxon>
        <taxon>Neoptera</taxon>
        <taxon>Endopterygota</taxon>
        <taxon>Hymenoptera</taxon>
        <taxon>Apocrita</taxon>
        <taxon>Aculeata</taxon>
        <taxon>Formicoidea</taxon>
        <taxon>Formicidae</taxon>
        <taxon>Ponerinae</taxon>
        <taxon>Ponerini</taxon>
        <taxon>Dinoponera</taxon>
    </lineage>
</organism>
<gene>
    <name evidence="3" type="primary">LOC106751746</name>
</gene>
<sequence>MADSDDEYDRKRRDKFRGERTESYSREGRRDDRRRDDWVDRDWSSRPRQRPDYRDYRGGGSGGRDRYSPARSQEMAPPMKRMRFDWDDRPRYGHDYYGGRNDGGSGGGGGGGGVEK</sequence>
<keyword evidence="2" id="KW-1185">Reference proteome</keyword>
<name>A0A6P3YBC3_DINQU</name>
<proteinExistence type="predicted"/>
<feature type="compositionally biased region" description="Gly residues" evidence="1">
    <location>
        <begin position="100"/>
        <end position="116"/>
    </location>
</feature>
<dbReference type="AlphaFoldDB" id="A0A6P3YBC3"/>